<evidence type="ECO:0000256" key="3">
    <source>
        <dbReference type="ARBA" id="ARBA00022679"/>
    </source>
</evidence>
<evidence type="ECO:0000313" key="14">
    <source>
        <dbReference type="Ensembl" id="ENSCJPP00005008082.1"/>
    </source>
</evidence>
<feature type="region of interest" description="Disordered" evidence="12">
    <location>
        <begin position="197"/>
        <end position="250"/>
    </location>
</feature>
<feature type="binding site" evidence="11">
    <location>
        <position position="330"/>
    </location>
    <ligand>
        <name>ATP</name>
        <dbReference type="ChEBI" id="CHEBI:30616"/>
    </ligand>
</feature>
<feature type="domain" description="Rhodanese" evidence="13">
    <location>
        <begin position="540"/>
        <end position="650"/>
    </location>
</feature>
<accession>A0A8C2T3P5</accession>
<dbReference type="GO" id="GO:0005829">
    <property type="term" value="C:cytosol"/>
    <property type="evidence" value="ECO:0007669"/>
    <property type="project" value="UniProtKB-SubCell"/>
</dbReference>
<keyword evidence="11" id="KW-1015">Disulfide bond</keyword>
<comment type="cofactor">
    <cofactor evidence="11">
        <name>Zn(2+)</name>
        <dbReference type="ChEBI" id="CHEBI:29105"/>
    </cofactor>
    <text evidence="11">Binds 1 zinc ion per subunit.</text>
</comment>
<feature type="binding site" evidence="11">
    <location>
        <begin position="374"/>
        <end position="375"/>
    </location>
    <ligand>
        <name>ATP</name>
        <dbReference type="ChEBI" id="CHEBI:30616"/>
    </ligand>
</feature>
<dbReference type="FunFam" id="3.40.250.10:FF:000014">
    <property type="entry name" value="Adenylyltransferase and sulfurtransferase MOCS3"/>
    <property type="match status" value="1"/>
</dbReference>
<dbReference type="UniPathway" id="UPA00344"/>
<dbReference type="UniPathway" id="UPA00988"/>
<feature type="region of interest" description="Disordered" evidence="12">
    <location>
        <begin position="138"/>
        <end position="163"/>
    </location>
</feature>
<keyword evidence="15" id="KW-1185">Reference proteome</keyword>
<dbReference type="NCBIfam" id="NF004281">
    <property type="entry name" value="PRK05690.1"/>
    <property type="match status" value="1"/>
</dbReference>
<dbReference type="OrthoDB" id="10261062at2759"/>
<feature type="binding site" evidence="11">
    <location>
        <begin position="313"/>
        <end position="317"/>
    </location>
    <ligand>
        <name>ATP</name>
        <dbReference type="ChEBI" id="CHEBI:30616"/>
    </ligand>
</feature>
<dbReference type="GO" id="GO:0061605">
    <property type="term" value="F:molybdopterin-synthase adenylyltransferase activity"/>
    <property type="evidence" value="ECO:0007669"/>
    <property type="project" value="UniProtKB-EC"/>
</dbReference>
<dbReference type="SMART" id="SM00450">
    <property type="entry name" value="RHOD"/>
    <property type="match status" value="1"/>
</dbReference>
<dbReference type="PROSITE" id="PS50206">
    <property type="entry name" value="RHODANESE_3"/>
    <property type="match status" value="1"/>
</dbReference>
<dbReference type="SUPFAM" id="SSF69572">
    <property type="entry name" value="Activating enzymes of the ubiquitin-like proteins"/>
    <property type="match status" value="1"/>
</dbReference>
<dbReference type="CTD" id="27304"/>
<comment type="pathway">
    <text evidence="11">tRNA modification; 5-methoxycarbonylmethyl-2-thiouridine-tRNA biosynthesis.</text>
</comment>
<dbReference type="CDD" id="cd01526">
    <property type="entry name" value="RHOD_ThiF"/>
    <property type="match status" value="1"/>
</dbReference>
<evidence type="ECO:0000256" key="9">
    <source>
        <dbReference type="ARBA" id="ARBA00023150"/>
    </source>
</evidence>
<dbReference type="Pfam" id="PF00581">
    <property type="entry name" value="Rhodanese"/>
    <property type="match status" value="1"/>
</dbReference>
<feature type="active site" description="Glycyl thioester intermediate; for adenylyltransferase activity" evidence="11">
    <location>
        <position position="432"/>
    </location>
</feature>
<keyword evidence="7 11" id="KW-0862">Zinc</keyword>
<dbReference type="Gene3D" id="3.40.250.10">
    <property type="entry name" value="Rhodanese-like domain"/>
    <property type="match status" value="1"/>
</dbReference>
<protein>
    <recommendedName>
        <fullName evidence="11">Adenylyltransferase and sulfurtransferase MOCS3</fullName>
    </recommendedName>
    <alternativeName>
        <fullName evidence="11">Molybdenum cofactor synthesis protein 3</fullName>
    </alternativeName>
    <domain>
        <recommendedName>
            <fullName evidence="11">Molybdopterin-synthase adenylyltransferase</fullName>
            <ecNumber evidence="11">2.7.7.80</ecNumber>
        </recommendedName>
        <alternativeName>
            <fullName evidence="11">Adenylyltransferase MOCS3</fullName>
        </alternativeName>
        <alternativeName>
            <fullName evidence="11">Sulfur carrier protein MOCS2A adenylyltransferase</fullName>
        </alternativeName>
    </domain>
    <domain>
        <recommendedName>
            <fullName evidence="11">Molybdopterin-synthase sulfurtransferase</fullName>
            <ecNumber evidence="11">2.8.1.11</ecNumber>
        </recommendedName>
        <alternativeName>
            <fullName evidence="11">Sulfurtransferase MOCS3</fullName>
        </alternativeName>
        <alternativeName>
            <fullName evidence="11">Sulfur carrier protein MOCS2A sulfurtransferase</fullName>
        </alternativeName>
    </domain>
</protein>
<evidence type="ECO:0000256" key="6">
    <source>
        <dbReference type="ARBA" id="ARBA00022741"/>
    </source>
</evidence>
<feature type="active site" description="Cysteine persulfide intermediate; for sulfurtransferase activity" evidence="11">
    <location>
        <position position="605"/>
    </location>
</feature>
<evidence type="ECO:0000256" key="2">
    <source>
        <dbReference type="ARBA" id="ARBA00022490"/>
    </source>
</evidence>
<dbReference type="AlphaFoldDB" id="A0A8C2T3P5"/>
<dbReference type="Ensembl" id="ENSCJPT00005012352.1">
    <property type="protein sequence ID" value="ENSCJPP00005008082.1"/>
    <property type="gene ID" value="ENSCJPG00005007296.1"/>
</dbReference>
<keyword evidence="5 11" id="KW-0479">Metal-binding</keyword>
<evidence type="ECO:0000256" key="12">
    <source>
        <dbReference type="SAM" id="MobiDB-lite"/>
    </source>
</evidence>
<feature type="binding site" evidence="11">
    <location>
        <position position="285"/>
    </location>
    <ligand>
        <name>ATP</name>
        <dbReference type="ChEBI" id="CHEBI:30616"/>
    </ligand>
</feature>
<dbReference type="GO" id="GO:0046872">
    <property type="term" value="F:metal ion binding"/>
    <property type="evidence" value="ECO:0007669"/>
    <property type="project" value="UniProtKB-KW"/>
</dbReference>
<sequence>MVSAPYKRCSCSATCCVPSGLPSSMTMISKSVPLKAQPARERISADINRYRRISADINRYQRIPADISGYRRFVQRETRREPLCGQFDAVPVTAALGSPSRPARTYCAGSAPAATRPAAGCRARCTWAAAPTPCRRAGPPCQRRCDRDRRRGRKCPAGGGNRVRPLLSDMAEAARLRDEIERRERELRELRERLGAVMEGHRDGTERRDDGTDRRDDDTARRDDADAADAADAVFRAELPPVPGRSALSPADIQRYSRQLVLPELGVRGQLLLARCSVLVVGCGGLGCPLAQYLAAAGVGRLGLVDHDVVETSNLHRQVLHGEARTGVPKAASAAAALRRLNSGVHYVPYCGALSSRSALRLVRQYDVVADCSDNVPTRYLLNDACVLAGKPLVSGSALRLEGQLVVYNYQGGPCYRCLFPKPPPPDTVTNCADGGVLGVVPGIVGCIQALEVLKIVSGMGSTFNRFMLMFDALEGRFRNIKLRPKKSDCAVCGDNPSVTALQDYEAFCGSSATDKCRTLHLLSSKDRISVEEYKQLLDEQVPHVLLDVRPQAEVDICHLEHAVHIPLSKLEEKDKEYLEYLEKRICEEKQRTDGQASFPVYVVCKLGNDSQKAVRILQELPDKEFGPILAKDIKGGLMTWASRIDPTFPQY</sequence>
<dbReference type="CDD" id="cd00757">
    <property type="entry name" value="ThiF_MoeB_HesA_family"/>
    <property type="match status" value="1"/>
</dbReference>
<reference evidence="14" key="1">
    <citation type="submission" date="2015-11" db="EMBL/GenBank/DDBJ databases">
        <authorList>
            <consortium name="International Coturnix japonica Genome Analysis Consortium"/>
            <person name="Warren W."/>
            <person name="Burt D.W."/>
            <person name="Antin P.B."/>
            <person name="Lanford R."/>
            <person name="Gros J."/>
            <person name="Wilson R.K."/>
        </authorList>
    </citation>
    <scope>NUCLEOTIDE SEQUENCE [LARGE SCALE GENOMIC DNA]</scope>
</reference>
<keyword evidence="9 11" id="KW-0501">Molybdenum cofactor biosynthesis</keyword>
<dbReference type="InterPro" id="IPR035985">
    <property type="entry name" value="Ubiquitin-activating_enz"/>
</dbReference>
<name>A0A8C2T3P5_COTJA</name>
<dbReference type="GO" id="GO:0002143">
    <property type="term" value="P:tRNA wobble position uridine thiolation"/>
    <property type="evidence" value="ECO:0007669"/>
    <property type="project" value="InterPro"/>
</dbReference>
<keyword evidence="2 11" id="KW-0963">Cytoplasm</keyword>
<comment type="function">
    <text evidence="11">Plays a central role in 2-thiolation of mcm(5)S(2)U at tRNA wobble positions of cytosolic tRNA(Lys), tRNA(Glu) and tRNA(Gln). Also essential during biosynthesis of the molybdenum cofactor. Acts by mediating the C-terminal thiocarboxylation of sulfur carriers URM1 and MOCS2A. Its N-terminus first activates URM1 and MOCS2A as acyl-adenylates (-COAMP), then the persulfide sulfur on the catalytic cysteine is transferred to URM1 and MOCS2A to form thiocarboxylation (-COSH) of their C-terminus. The reaction probably involves hydrogen sulfide that is generated from the persulfide intermediate and that acts as nucleophile towards URM1 and MOCS2A. Subsequently, a transient disulfide bond is formed. Does not use thiosulfate as sulfur donor; NFS1 probably acting as a sulfur donor for thiocarboxylation reactions.</text>
</comment>
<evidence type="ECO:0000259" key="13">
    <source>
        <dbReference type="PROSITE" id="PS50206"/>
    </source>
</evidence>
<evidence type="ECO:0000256" key="5">
    <source>
        <dbReference type="ARBA" id="ARBA00022723"/>
    </source>
</evidence>
<dbReference type="InterPro" id="IPR001763">
    <property type="entry name" value="Rhodanese-like_dom"/>
</dbReference>
<comment type="similarity">
    <text evidence="11">In the N-terminal section; belongs to the HesA/MoeB/ThiF family. UBA4 subfamily.</text>
</comment>
<keyword evidence="3 11" id="KW-0808">Transferase</keyword>
<gene>
    <name evidence="11 14" type="primary">MOCS3</name>
    <name evidence="11" type="synonym">UBA4</name>
</gene>
<evidence type="ECO:0000256" key="10">
    <source>
        <dbReference type="ARBA" id="ARBA00023268"/>
    </source>
</evidence>
<evidence type="ECO:0000313" key="15">
    <source>
        <dbReference type="Proteomes" id="UP000694412"/>
    </source>
</evidence>
<evidence type="ECO:0000256" key="7">
    <source>
        <dbReference type="ARBA" id="ARBA00022833"/>
    </source>
</evidence>
<dbReference type="GO" id="GO:0032447">
    <property type="term" value="P:protein urmylation"/>
    <property type="evidence" value="ECO:0007669"/>
    <property type="project" value="TreeGrafter"/>
</dbReference>
<evidence type="ECO:0000256" key="11">
    <source>
        <dbReference type="HAMAP-Rule" id="MF_03049"/>
    </source>
</evidence>
<evidence type="ECO:0000256" key="4">
    <source>
        <dbReference type="ARBA" id="ARBA00022694"/>
    </source>
</evidence>
<dbReference type="GO" id="GO:0006777">
    <property type="term" value="P:Mo-molybdopterin cofactor biosynthetic process"/>
    <property type="evidence" value="ECO:0007669"/>
    <property type="project" value="UniProtKB-UniRule"/>
</dbReference>
<keyword evidence="10 11" id="KW-0511">Multifunctional enzyme</keyword>
<dbReference type="InterPro" id="IPR036873">
    <property type="entry name" value="Rhodanese-like_dom_sf"/>
</dbReference>
<evidence type="ECO:0000256" key="8">
    <source>
        <dbReference type="ARBA" id="ARBA00022840"/>
    </source>
</evidence>
<dbReference type="InterPro" id="IPR045886">
    <property type="entry name" value="ThiF/MoeB/HesA"/>
</dbReference>
<dbReference type="EC" id="2.7.7.80" evidence="11"/>
<comment type="catalytic activity">
    <reaction evidence="11">
        <text>[molybdopterin-synthase sulfur-carrier protein]-C-terminal Gly-Gly-AMP + S-sulfanyl-L-cysteinyl-[cysteine desulfurase] + AH2 = [molybdopterin-synthase sulfur-carrier protein]-C-terminal-Gly-aminoethanethioate + L-cysteinyl-[cysteine desulfurase] + A + AMP + 2 H(+)</text>
        <dbReference type="Rhea" id="RHEA:48612"/>
        <dbReference type="Rhea" id="RHEA-COMP:12157"/>
        <dbReference type="Rhea" id="RHEA-COMP:12158"/>
        <dbReference type="Rhea" id="RHEA-COMP:12159"/>
        <dbReference type="Rhea" id="RHEA-COMP:19907"/>
        <dbReference type="ChEBI" id="CHEBI:13193"/>
        <dbReference type="ChEBI" id="CHEBI:15378"/>
        <dbReference type="ChEBI" id="CHEBI:17499"/>
        <dbReference type="ChEBI" id="CHEBI:29950"/>
        <dbReference type="ChEBI" id="CHEBI:61963"/>
        <dbReference type="ChEBI" id="CHEBI:90618"/>
        <dbReference type="ChEBI" id="CHEBI:232372"/>
        <dbReference type="ChEBI" id="CHEBI:456215"/>
        <dbReference type="EC" id="2.8.1.11"/>
    </reaction>
</comment>
<dbReference type="GO" id="GO:0061604">
    <property type="term" value="F:molybdopterin-synthase sulfurtransferase activity"/>
    <property type="evidence" value="ECO:0007669"/>
    <property type="project" value="UniProtKB-EC"/>
</dbReference>
<proteinExistence type="inferred from homology"/>
<dbReference type="KEGG" id="cjo:107323202"/>
<keyword evidence="8 11" id="KW-0067">ATP-binding</keyword>
<evidence type="ECO:0000256" key="1">
    <source>
        <dbReference type="ARBA" id="ARBA00004514"/>
    </source>
</evidence>
<dbReference type="GeneTree" id="ENSGT00940000160847"/>
<dbReference type="GO" id="GO:0042292">
    <property type="term" value="F:URM1 activating enzyme activity"/>
    <property type="evidence" value="ECO:0007669"/>
    <property type="project" value="Ensembl"/>
</dbReference>
<dbReference type="Proteomes" id="UP000694412">
    <property type="component" value="Chromosome 20"/>
</dbReference>
<dbReference type="HAMAP" id="MF_03049">
    <property type="entry name" value="MOCS3_Uba4"/>
    <property type="match status" value="1"/>
</dbReference>
<dbReference type="RefSeq" id="XP_015737541.2">
    <property type="nucleotide sequence ID" value="XM_015882055.2"/>
</dbReference>
<dbReference type="Pfam" id="PF00899">
    <property type="entry name" value="ThiF"/>
    <property type="match status" value="1"/>
</dbReference>
<feature type="disulfide bond" description="Alternate" evidence="11">
    <location>
        <begin position="509"/>
        <end position="517"/>
    </location>
</feature>
<dbReference type="PANTHER" id="PTHR10953:SF102">
    <property type="entry name" value="ADENYLYLTRANSFERASE AND SULFURTRANSFERASE MOCS3"/>
    <property type="match status" value="1"/>
</dbReference>
<dbReference type="Gene3D" id="3.40.50.720">
    <property type="entry name" value="NAD(P)-binding Rossmann-like Domain"/>
    <property type="match status" value="1"/>
</dbReference>
<feature type="binding site" evidence="11">
    <location>
        <position position="418"/>
    </location>
    <ligand>
        <name>Zn(2+)</name>
        <dbReference type="ChEBI" id="CHEBI:29105"/>
    </ligand>
</feature>
<reference evidence="14" key="2">
    <citation type="submission" date="2025-08" db="UniProtKB">
        <authorList>
            <consortium name="Ensembl"/>
        </authorList>
    </citation>
    <scope>IDENTIFICATION</scope>
</reference>
<dbReference type="GO" id="GO:0005524">
    <property type="term" value="F:ATP binding"/>
    <property type="evidence" value="ECO:0007669"/>
    <property type="project" value="UniProtKB-KW"/>
</dbReference>
<feature type="binding site" evidence="11">
    <location>
        <position position="306"/>
    </location>
    <ligand>
        <name>ATP</name>
        <dbReference type="ChEBI" id="CHEBI:30616"/>
    </ligand>
</feature>
<organism evidence="14 15">
    <name type="scientific">Coturnix japonica</name>
    <name type="common">Japanese quail</name>
    <name type="synonym">Coturnix coturnix japonica</name>
    <dbReference type="NCBI Taxonomy" id="93934"/>
    <lineage>
        <taxon>Eukaryota</taxon>
        <taxon>Metazoa</taxon>
        <taxon>Chordata</taxon>
        <taxon>Craniata</taxon>
        <taxon>Vertebrata</taxon>
        <taxon>Euteleostomi</taxon>
        <taxon>Archelosauria</taxon>
        <taxon>Archosauria</taxon>
        <taxon>Dinosauria</taxon>
        <taxon>Saurischia</taxon>
        <taxon>Theropoda</taxon>
        <taxon>Coelurosauria</taxon>
        <taxon>Aves</taxon>
        <taxon>Neognathae</taxon>
        <taxon>Galloanserae</taxon>
        <taxon>Galliformes</taxon>
        <taxon>Phasianidae</taxon>
        <taxon>Perdicinae</taxon>
        <taxon>Coturnix</taxon>
    </lineage>
</organism>
<dbReference type="InterPro" id="IPR028885">
    <property type="entry name" value="MOCS3/Uba4"/>
</dbReference>
<comment type="subcellular location">
    <subcellularLocation>
        <location evidence="1">Cytoplasm</location>
        <location evidence="1">Cytosol</location>
    </subcellularLocation>
</comment>
<dbReference type="InterPro" id="IPR000594">
    <property type="entry name" value="ThiF_NAD_FAD-bd"/>
</dbReference>
<feature type="binding site" evidence="11">
    <location>
        <position position="415"/>
    </location>
    <ligand>
        <name>Zn(2+)</name>
        <dbReference type="ChEBI" id="CHEBI:29105"/>
    </ligand>
</feature>
<feature type="binding site" evidence="11">
    <location>
        <position position="493"/>
    </location>
    <ligand>
        <name>Zn(2+)</name>
        <dbReference type="ChEBI" id="CHEBI:29105"/>
    </ligand>
</feature>
<feature type="compositionally biased region" description="Basic and acidic residues" evidence="12">
    <location>
        <begin position="197"/>
        <end position="225"/>
    </location>
</feature>
<reference evidence="14" key="3">
    <citation type="submission" date="2025-09" db="UniProtKB">
        <authorList>
            <consortium name="Ensembl"/>
        </authorList>
    </citation>
    <scope>IDENTIFICATION</scope>
</reference>
<dbReference type="FunFam" id="3.40.50.720:FF:000206">
    <property type="entry name" value="Adenylyltransferase and sulfurtransferase MOCS3"/>
    <property type="match status" value="1"/>
</dbReference>
<feature type="binding site" evidence="11">
    <location>
        <position position="490"/>
    </location>
    <ligand>
        <name>Zn(2+)</name>
        <dbReference type="ChEBI" id="CHEBI:29105"/>
    </ligand>
</feature>
<dbReference type="EC" id="2.8.1.11" evidence="11"/>
<dbReference type="PANTHER" id="PTHR10953">
    <property type="entry name" value="UBIQUITIN-ACTIVATING ENZYME E1"/>
    <property type="match status" value="1"/>
</dbReference>
<comment type="catalytic activity">
    <reaction evidence="11">
        <text>[molybdopterin-synthase sulfur-carrier protein]-C-terminal Gly-Gly + ATP + H(+) = [molybdopterin-synthase sulfur-carrier protein]-C-terminal Gly-Gly-AMP + diphosphate</text>
        <dbReference type="Rhea" id="RHEA:43616"/>
        <dbReference type="Rhea" id="RHEA-COMP:12159"/>
        <dbReference type="Rhea" id="RHEA-COMP:12202"/>
        <dbReference type="ChEBI" id="CHEBI:15378"/>
        <dbReference type="ChEBI" id="CHEBI:30616"/>
        <dbReference type="ChEBI" id="CHEBI:33019"/>
        <dbReference type="ChEBI" id="CHEBI:90618"/>
        <dbReference type="ChEBI" id="CHEBI:90778"/>
        <dbReference type="EC" id="2.7.7.80"/>
    </reaction>
</comment>
<keyword evidence="4 11" id="KW-0819">tRNA processing</keyword>
<keyword evidence="6 11" id="KW-0547">Nucleotide-binding</keyword>
<comment type="pathway">
    <text evidence="11">Cofactor biosynthesis; molybdopterin biosynthesis.</text>
</comment>
<dbReference type="GeneID" id="107323202"/>
<dbReference type="GO" id="GO:0004792">
    <property type="term" value="F:thiosulfate-cyanide sulfurtransferase activity"/>
    <property type="evidence" value="ECO:0007669"/>
    <property type="project" value="TreeGrafter"/>
</dbReference>